<sequence>MFIGHFAVGFAAKRAAPRTSLGTLILAFLDGLWPVFLLLGIERARIDPGNTAFTPLAFDYYPFSHSSLMAIVWGILFALAYNARGRYSRGALWVCICVVSHWILDFVTHRPDLPLYPGGPKVGLGLWNSRAATMTVEGAMFVAAIWLYAVTTRARITMVAIIGIVAWLFVLWAYWIDRNREAKAAA</sequence>
<evidence type="ECO:0008006" key="4">
    <source>
        <dbReference type="Google" id="ProtNLM"/>
    </source>
</evidence>
<keyword evidence="1" id="KW-0472">Membrane</keyword>
<dbReference type="Pfam" id="PF04307">
    <property type="entry name" value="YdjM"/>
    <property type="match status" value="1"/>
</dbReference>
<gene>
    <name evidence="2" type="ORF">E6K76_03815</name>
</gene>
<protein>
    <recommendedName>
        <fullName evidence="4">Metal-dependent hydrolase</fullName>
    </recommendedName>
</protein>
<keyword evidence="1" id="KW-1133">Transmembrane helix</keyword>
<comment type="caution">
    <text evidence="2">The sequence shown here is derived from an EMBL/GenBank/DDBJ whole genome shotgun (WGS) entry which is preliminary data.</text>
</comment>
<feature type="transmembrane region" description="Helical" evidence="1">
    <location>
        <begin position="21"/>
        <end position="41"/>
    </location>
</feature>
<reference evidence="2 3" key="1">
    <citation type="journal article" date="2019" name="Nat. Microbiol.">
        <title>Mediterranean grassland soil C-N compound turnover is dependent on rainfall and depth, and is mediated by genomically divergent microorganisms.</title>
        <authorList>
            <person name="Diamond S."/>
            <person name="Andeer P.F."/>
            <person name="Li Z."/>
            <person name="Crits-Christoph A."/>
            <person name="Burstein D."/>
            <person name="Anantharaman K."/>
            <person name="Lane K.R."/>
            <person name="Thomas B.C."/>
            <person name="Pan C."/>
            <person name="Northen T.R."/>
            <person name="Banfield J.F."/>
        </authorList>
    </citation>
    <scope>NUCLEOTIDE SEQUENCE [LARGE SCALE GENOMIC DNA]</scope>
    <source>
        <strain evidence="2">WS_6</strain>
    </source>
</reference>
<feature type="transmembrane region" description="Helical" evidence="1">
    <location>
        <begin position="127"/>
        <end position="149"/>
    </location>
</feature>
<feature type="transmembrane region" description="Helical" evidence="1">
    <location>
        <begin position="90"/>
        <end position="107"/>
    </location>
</feature>
<organism evidence="2 3">
    <name type="scientific">Eiseniibacteriota bacterium</name>
    <dbReference type="NCBI Taxonomy" id="2212470"/>
    <lineage>
        <taxon>Bacteria</taxon>
        <taxon>Candidatus Eiseniibacteriota</taxon>
    </lineage>
</organism>
<feature type="transmembrane region" description="Helical" evidence="1">
    <location>
        <begin position="156"/>
        <end position="176"/>
    </location>
</feature>
<dbReference type="Proteomes" id="UP000316852">
    <property type="component" value="Unassembled WGS sequence"/>
</dbReference>
<proteinExistence type="predicted"/>
<evidence type="ECO:0000313" key="2">
    <source>
        <dbReference type="EMBL" id="TMQ59634.1"/>
    </source>
</evidence>
<keyword evidence="1" id="KW-0812">Transmembrane</keyword>
<feature type="transmembrane region" description="Helical" evidence="1">
    <location>
        <begin position="61"/>
        <end position="83"/>
    </location>
</feature>
<accession>A0A538T7Y6</accession>
<dbReference type="InterPro" id="IPR007404">
    <property type="entry name" value="YdjM-like"/>
</dbReference>
<dbReference type="EMBL" id="VBOW01000020">
    <property type="protein sequence ID" value="TMQ59634.1"/>
    <property type="molecule type" value="Genomic_DNA"/>
</dbReference>
<dbReference type="AlphaFoldDB" id="A0A538T7Y6"/>
<evidence type="ECO:0000313" key="3">
    <source>
        <dbReference type="Proteomes" id="UP000316852"/>
    </source>
</evidence>
<name>A0A538T7Y6_UNCEI</name>
<evidence type="ECO:0000256" key="1">
    <source>
        <dbReference type="SAM" id="Phobius"/>
    </source>
</evidence>